<feature type="coiled-coil region" evidence="2">
    <location>
        <begin position="1124"/>
        <end position="1151"/>
    </location>
</feature>
<sequence>MISVRILSFFLLFYAGTSQAGLFYGSKASTAIDLNGDRKADLVVMNDNAVVAKYNDGNNNFGVNIMLQNYPWYGSKASTFADLNGNGFGDTVVVNNGEVVVRYNNGQGGFTGPAILLNSPFYGSKATTFGDINGDGFDDIIAVNDSATTVKYNNRQGGFGPHTTILTIPYYGSRATLFADINGDNFDDFVVVNETSTVVKYNNRRGGFGSNVLILGSRYYGTKSTIFADINGDNYDDFVVFNESEIVVKYNNRGGGFGANTVLNVYSPSLPNNQSSLESTQNALNIEISELERQAAEKNTQIASQRQNINQLNQQQSDLESQLSQDRQSVKSLETQLATQDQTSEDLAKQLANLESGNKSAEETLSQLRGKESTLASQTEILDLEKVSLAKEKAVLEAEKQQLGLDIAEARKQVEVLEAELKSQSLISEKLARLRLVIDESTSTEDTISLLQDNIGYLLTESGDCTAYRVAPKVIRTAAHCVDQPEVLEEKKGYKFYNLQGASSEVVSVSKLVRSQDLVELTLAQSITNKPTMTFADVDLTKDLDFIFYDSRSGFTPTYRCQIFFSDPSNGYFIHNCPSIKGASGGILLQENKIVGFHVGKIVAGDGLGVFHNVPVEANFADILAETELEWSCDSNCVRSTSFHTPCPTTFKPFRMCRQEQKVSDPVCETAKAADCAAREAERALKATIDGLKRNIASLSERKNQLKISVDGLNRTLVDLNKTALGRNESIKSVISEIDKVAVQADALRAKITRQALFIDKQKEALAIALRVAQVSEADIKNVTNSIEKLESVNLKKVTENEVTRAANEVLKTSTEQLHAAYVQVSDQAADLEKKSKDLVTRNTETVADIIDSAGDLGSDINRELVNLKNDISVENLSKALQPVEELFNKVVVENLAKAAEWYLERFAESGPKGPRVADAVEQMRQFARVTLWGKALIVSNNSGWLEHQFNKALKPLHGDFVPRDGEADQNMVCSSNTGAGVCIDPQVVNGVFADAGMVCEKDLYDAVRTGEPGVHWVQVEPGEYCRLRWQHVGNYWRNGFRRNMERSWCETYWGAQRFNKAANNKPQTFRCKDIRPQLKAYRDQVAAENAKIRREFEPELAPVFETIKELLGDYKDPQDRQNEANLKKDIENEEQKQKDLQAKLNNLSSVTKNLSIVLAKESQISAADLEQSLENFLNSYNDLGQVTGCDKEKMLRVIGHYSNSKYMISLLANVSTALEAESDKLAVLREKVLSWGARAEAVRSRYKAHCVATSSDAKELLDQGRLGQFDLLALKENVSSELLERRENSSSSYSAVKERVKRLLNRLGSFSTQFSEHDFTVARYAIFQVADPYNYRFVSESPPFIHISEPTNLEEAERVSQLLDRMEEVLLPYIPAEGM</sequence>
<evidence type="ECO:0000256" key="1">
    <source>
        <dbReference type="ARBA" id="ARBA00022729"/>
    </source>
</evidence>
<keyword evidence="1 3" id="KW-0732">Signal</keyword>
<dbReference type="STRING" id="1513793.SAMN06296036_108130"/>
<evidence type="ECO:0000313" key="4">
    <source>
        <dbReference type="EMBL" id="SMF26298.1"/>
    </source>
</evidence>
<dbReference type="Gene3D" id="1.10.287.1490">
    <property type="match status" value="1"/>
</dbReference>
<dbReference type="OrthoDB" id="9816120at2"/>
<dbReference type="InterPro" id="IPR028994">
    <property type="entry name" value="Integrin_alpha_N"/>
</dbReference>
<dbReference type="Gene3D" id="2.130.10.130">
    <property type="entry name" value="Integrin alpha, N-terminal"/>
    <property type="match status" value="1"/>
</dbReference>
<dbReference type="Proteomes" id="UP000192907">
    <property type="component" value="Unassembled WGS sequence"/>
</dbReference>
<evidence type="ECO:0000313" key="5">
    <source>
        <dbReference type="Proteomes" id="UP000192907"/>
    </source>
</evidence>
<feature type="coiled-coil region" evidence="2">
    <location>
        <begin position="682"/>
        <end position="716"/>
    </location>
</feature>
<dbReference type="SUPFAM" id="SSF50494">
    <property type="entry name" value="Trypsin-like serine proteases"/>
    <property type="match status" value="1"/>
</dbReference>
<feature type="chain" id="PRO_5012825468" evidence="3">
    <location>
        <begin position="21"/>
        <end position="1380"/>
    </location>
</feature>
<dbReference type="EMBL" id="FWZT01000008">
    <property type="protein sequence ID" value="SMF26298.1"/>
    <property type="molecule type" value="Genomic_DNA"/>
</dbReference>
<gene>
    <name evidence="4" type="ORF">SAMN06296036_108130</name>
</gene>
<dbReference type="InterPro" id="IPR009003">
    <property type="entry name" value="Peptidase_S1_PA"/>
</dbReference>
<dbReference type="InterPro" id="IPR013517">
    <property type="entry name" value="FG-GAP"/>
</dbReference>
<evidence type="ECO:0000256" key="3">
    <source>
        <dbReference type="SAM" id="SignalP"/>
    </source>
</evidence>
<evidence type="ECO:0000256" key="2">
    <source>
        <dbReference type="SAM" id="Coils"/>
    </source>
</evidence>
<dbReference type="RefSeq" id="WP_132318888.1">
    <property type="nucleotide sequence ID" value="NZ_FWZT01000008.1"/>
</dbReference>
<name>A0A1Y6BXK3_9BACT</name>
<dbReference type="PANTHER" id="PTHR44103:SF1">
    <property type="entry name" value="PROPROTEIN CONVERTASE P"/>
    <property type="match status" value="1"/>
</dbReference>
<organism evidence="4 5">
    <name type="scientific">Pseudobacteriovorax antillogorgiicola</name>
    <dbReference type="NCBI Taxonomy" id="1513793"/>
    <lineage>
        <taxon>Bacteria</taxon>
        <taxon>Pseudomonadati</taxon>
        <taxon>Bdellovibrionota</taxon>
        <taxon>Oligoflexia</taxon>
        <taxon>Oligoflexales</taxon>
        <taxon>Pseudobacteriovoracaceae</taxon>
        <taxon>Pseudobacteriovorax</taxon>
    </lineage>
</organism>
<reference evidence="5" key="1">
    <citation type="submission" date="2017-04" db="EMBL/GenBank/DDBJ databases">
        <authorList>
            <person name="Varghese N."/>
            <person name="Submissions S."/>
        </authorList>
    </citation>
    <scope>NUCLEOTIDE SEQUENCE [LARGE SCALE GENOMIC DNA]</scope>
    <source>
        <strain evidence="5">RKEM611</strain>
    </source>
</reference>
<accession>A0A1Y6BXK3</accession>
<dbReference type="Pfam" id="PF13517">
    <property type="entry name" value="FG-GAP_3"/>
    <property type="match status" value="2"/>
</dbReference>
<proteinExistence type="predicted"/>
<keyword evidence="5" id="KW-1185">Reference proteome</keyword>
<keyword evidence="2" id="KW-0175">Coiled coil</keyword>
<protein>
    <submittedName>
        <fullName evidence="4">Repeat domain-containing protein</fullName>
    </submittedName>
</protein>
<dbReference type="PANTHER" id="PTHR44103">
    <property type="entry name" value="PROPROTEIN CONVERTASE P"/>
    <property type="match status" value="1"/>
</dbReference>
<feature type="coiled-coil region" evidence="2">
    <location>
        <begin position="274"/>
        <end position="427"/>
    </location>
</feature>
<dbReference type="SUPFAM" id="SSF69318">
    <property type="entry name" value="Integrin alpha N-terminal domain"/>
    <property type="match status" value="1"/>
</dbReference>
<feature type="signal peptide" evidence="3">
    <location>
        <begin position="1"/>
        <end position="20"/>
    </location>
</feature>